<dbReference type="InterPro" id="IPR050493">
    <property type="entry name" value="FAD-dep_Monooxygenase_BioMet"/>
</dbReference>
<dbReference type="EMBL" id="CP012673">
    <property type="protein sequence ID" value="AUX42547.1"/>
    <property type="molecule type" value="Genomic_DNA"/>
</dbReference>
<dbReference type="OrthoDB" id="5499180at2"/>
<feature type="domain" description="FAD-binding" evidence="4">
    <location>
        <begin position="9"/>
        <end position="172"/>
    </location>
</feature>
<dbReference type="SUPFAM" id="SSF51905">
    <property type="entry name" value="FAD/NAD(P)-binding domain"/>
    <property type="match status" value="1"/>
</dbReference>
<dbReference type="AlphaFoldDB" id="A0A2L0ETC4"/>
<name>A0A2L0ETC4_SORCE</name>
<keyword evidence="2 5" id="KW-0503">Monooxygenase</keyword>
<accession>A0A2L0ETC4</accession>
<evidence type="ECO:0000256" key="1">
    <source>
        <dbReference type="ARBA" id="ARBA00023002"/>
    </source>
</evidence>
<evidence type="ECO:0000313" key="6">
    <source>
        <dbReference type="Proteomes" id="UP000238348"/>
    </source>
</evidence>
<dbReference type="RefSeq" id="WP_104981348.1">
    <property type="nucleotide sequence ID" value="NZ_CP012673.1"/>
</dbReference>
<keyword evidence="1" id="KW-0560">Oxidoreductase</keyword>
<dbReference type="Pfam" id="PF01494">
    <property type="entry name" value="FAD_binding_3"/>
    <property type="match status" value="2"/>
</dbReference>
<dbReference type="GO" id="GO:0071949">
    <property type="term" value="F:FAD binding"/>
    <property type="evidence" value="ECO:0007669"/>
    <property type="project" value="InterPro"/>
</dbReference>
<evidence type="ECO:0000256" key="3">
    <source>
        <dbReference type="SAM" id="MobiDB-lite"/>
    </source>
</evidence>
<dbReference type="InterPro" id="IPR036188">
    <property type="entry name" value="FAD/NAD-bd_sf"/>
</dbReference>
<gene>
    <name evidence="5" type="ORF">SOCE26_039800</name>
</gene>
<organism evidence="5 6">
    <name type="scientific">Sorangium cellulosum</name>
    <name type="common">Polyangium cellulosum</name>
    <dbReference type="NCBI Taxonomy" id="56"/>
    <lineage>
        <taxon>Bacteria</taxon>
        <taxon>Pseudomonadati</taxon>
        <taxon>Myxococcota</taxon>
        <taxon>Polyangia</taxon>
        <taxon>Polyangiales</taxon>
        <taxon>Polyangiaceae</taxon>
        <taxon>Sorangium</taxon>
    </lineage>
</organism>
<evidence type="ECO:0000256" key="2">
    <source>
        <dbReference type="ARBA" id="ARBA00023033"/>
    </source>
</evidence>
<dbReference type="Proteomes" id="UP000238348">
    <property type="component" value="Chromosome"/>
</dbReference>
<evidence type="ECO:0000313" key="5">
    <source>
        <dbReference type="EMBL" id="AUX42547.1"/>
    </source>
</evidence>
<feature type="compositionally biased region" description="Low complexity" evidence="3">
    <location>
        <begin position="231"/>
        <end position="242"/>
    </location>
</feature>
<dbReference type="InterPro" id="IPR002938">
    <property type="entry name" value="FAD-bd"/>
</dbReference>
<sequence>MAQRGVRRAVVIGGGIAGPVLGMFLRRIGVEVTIFEARAAPAEQEGAFLGIAPNGMNVLAELGIAGVVEARGAPCAGMRFENARGRRVGVIDQRDAARRFGAGLVMIRRGALHAALAEEAARRGVAIRYGARLEDVDASDPREVVARLRGGDEARGDVLIGCDGFRSRTRVSALPGAPEPGYTGLIDFGGFARCPGAPVEPGWNVMVFGRRAFFGAFGAPGGEVWWFHNSGEPAPEPGRAAPPGAPGGAATSEALRERILAQHEGDPGWIGDVVRATPEVLGPWLLHDILTMPRWHDGRVCLIGDAAHATTPHAGQGASLAMEDGMLLARCLRDEPEPEQAFAAFERLRRPRVEAIVRQARRQGSNKAVSGPVAGWLRDRALPLFLRIGAAAQARVHAYRIDWEERAA</sequence>
<feature type="region of interest" description="Disordered" evidence="3">
    <location>
        <begin position="230"/>
        <end position="250"/>
    </location>
</feature>
<evidence type="ECO:0000259" key="4">
    <source>
        <dbReference type="Pfam" id="PF01494"/>
    </source>
</evidence>
<dbReference type="PANTHER" id="PTHR13789:SF309">
    <property type="entry name" value="PUTATIVE (AFU_ORTHOLOGUE AFUA_6G14510)-RELATED"/>
    <property type="match status" value="1"/>
</dbReference>
<protein>
    <submittedName>
        <fullName evidence="5">Monooxygenase</fullName>
    </submittedName>
</protein>
<dbReference type="PANTHER" id="PTHR13789">
    <property type="entry name" value="MONOOXYGENASE"/>
    <property type="match status" value="1"/>
</dbReference>
<dbReference type="GO" id="GO:0004497">
    <property type="term" value="F:monooxygenase activity"/>
    <property type="evidence" value="ECO:0007669"/>
    <property type="project" value="UniProtKB-KW"/>
</dbReference>
<dbReference type="Gene3D" id="3.50.50.60">
    <property type="entry name" value="FAD/NAD(P)-binding domain"/>
    <property type="match status" value="1"/>
</dbReference>
<feature type="domain" description="FAD-binding" evidence="4">
    <location>
        <begin position="292"/>
        <end position="359"/>
    </location>
</feature>
<proteinExistence type="predicted"/>
<reference evidence="5 6" key="1">
    <citation type="submission" date="2015-09" db="EMBL/GenBank/DDBJ databases">
        <title>Sorangium comparison.</title>
        <authorList>
            <person name="Zaburannyi N."/>
            <person name="Bunk B."/>
            <person name="Overmann J."/>
            <person name="Mueller R."/>
        </authorList>
    </citation>
    <scope>NUCLEOTIDE SEQUENCE [LARGE SCALE GENOMIC DNA]</scope>
    <source>
        <strain evidence="5 6">So ce26</strain>
    </source>
</reference>
<dbReference type="PRINTS" id="PR00420">
    <property type="entry name" value="RNGMNOXGNASE"/>
</dbReference>